<dbReference type="AlphaFoldDB" id="A0A4U1IU61"/>
<dbReference type="PANTHER" id="PTHR35024:SF4">
    <property type="entry name" value="POLYMER-FORMING CYTOSKELETAL PROTEIN"/>
    <property type="match status" value="1"/>
</dbReference>
<proteinExistence type="inferred from homology"/>
<keyword evidence="3" id="KW-1185">Reference proteome</keyword>
<evidence type="ECO:0000256" key="1">
    <source>
        <dbReference type="ARBA" id="ARBA00044755"/>
    </source>
</evidence>
<dbReference type="PANTHER" id="PTHR35024">
    <property type="entry name" value="HYPOTHETICAL CYTOSOLIC PROTEIN"/>
    <property type="match status" value="1"/>
</dbReference>
<reference evidence="2 3" key="1">
    <citation type="submission" date="2019-04" db="EMBL/GenBank/DDBJ databases">
        <authorList>
            <person name="Li Y."/>
            <person name="Wang J."/>
        </authorList>
    </citation>
    <scope>NUCLEOTIDE SEQUENCE [LARGE SCALE GENOMIC DNA]</scope>
    <source>
        <strain evidence="2 3">DSM 14668</strain>
    </source>
</reference>
<gene>
    <name evidence="2" type="ORF">E8A74_43750</name>
</gene>
<comment type="caution">
    <text evidence="2">The sequence shown here is derived from an EMBL/GenBank/DDBJ whole genome shotgun (WGS) entry which is preliminary data.</text>
</comment>
<organism evidence="2 3">
    <name type="scientific">Polyangium fumosum</name>
    <dbReference type="NCBI Taxonomy" id="889272"/>
    <lineage>
        <taxon>Bacteria</taxon>
        <taxon>Pseudomonadati</taxon>
        <taxon>Myxococcota</taxon>
        <taxon>Polyangia</taxon>
        <taxon>Polyangiales</taxon>
        <taxon>Polyangiaceae</taxon>
        <taxon>Polyangium</taxon>
    </lineage>
</organism>
<accession>A0A4U1IU61</accession>
<dbReference type="EMBL" id="SSMQ01000079">
    <property type="protein sequence ID" value="TKC97905.1"/>
    <property type="molecule type" value="Genomic_DNA"/>
</dbReference>
<protein>
    <submittedName>
        <fullName evidence="2">Polymer-forming cytoskeletal protein</fullName>
    </submittedName>
</protein>
<dbReference type="OrthoDB" id="119922at2"/>
<sequence length="131" mass="13186">MVRAPAMQDNDLDTSGSVLGRGTRVRGRVVGEGDLRVEGHVEGGVSLTGELVIEEGAEITGDVEAGVVTIAGTLTGDVSARGPVAIRASAKVSGNLGGTEVSLDEGAEFAGRIEADFELPAELQGGRAGGR</sequence>
<dbReference type="Pfam" id="PF04519">
    <property type="entry name" value="Bactofilin"/>
    <property type="match status" value="1"/>
</dbReference>
<evidence type="ECO:0000313" key="3">
    <source>
        <dbReference type="Proteomes" id="UP000309215"/>
    </source>
</evidence>
<evidence type="ECO:0000313" key="2">
    <source>
        <dbReference type="EMBL" id="TKC97905.1"/>
    </source>
</evidence>
<dbReference type="RefSeq" id="WP_136935102.1">
    <property type="nucleotide sequence ID" value="NZ_SSMQ01000079.1"/>
</dbReference>
<dbReference type="Proteomes" id="UP000309215">
    <property type="component" value="Unassembled WGS sequence"/>
</dbReference>
<comment type="similarity">
    <text evidence="1">Belongs to the bactofilin family.</text>
</comment>
<dbReference type="InterPro" id="IPR007607">
    <property type="entry name" value="BacA/B"/>
</dbReference>
<name>A0A4U1IU61_9BACT</name>